<dbReference type="STRING" id="671987.R0IYM4"/>
<feature type="domain" description="Flavin reductase like" evidence="3">
    <location>
        <begin position="128"/>
        <end position="298"/>
    </location>
</feature>
<dbReference type="RefSeq" id="XP_008022602.1">
    <property type="nucleotide sequence ID" value="XM_008024411.1"/>
</dbReference>
<dbReference type="Pfam" id="PF01613">
    <property type="entry name" value="Flavin_Reduct"/>
    <property type="match status" value="1"/>
</dbReference>
<dbReference type="HOGENOM" id="CLU_018728_0_0_1"/>
<accession>R0IYM4</accession>
<dbReference type="AlphaFoldDB" id="R0IYM4"/>
<keyword evidence="5" id="KW-1185">Reference proteome</keyword>
<feature type="region of interest" description="Disordered" evidence="2">
    <location>
        <begin position="769"/>
        <end position="810"/>
    </location>
</feature>
<keyword evidence="1" id="KW-0560">Oxidoreductase</keyword>
<dbReference type="EMBL" id="KB908504">
    <property type="protein sequence ID" value="EOA89626.1"/>
    <property type="molecule type" value="Genomic_DNA"/>
</dbReference>
<reference evidence="4 5" key="2">
    <citation type="journal article" date="2013" name="PLoS Genet.">
        <title>Comparative genome structure, secondary metabolite, and effector coding capacity across Cochliobolus pathogens.</title>
        <authorList>
            <person name="Condon B.J."/>
            <person name="Leng Y."/>
            <person name="Wu D."/>
            <person name="Bushley K.E."/>
            <person name="Ohm R.A."/>
            <person name="Otillar R."/>
            <person name="Martin J."/>
            <person name="Schackwitz W."/>
            <person name="Grimwood J."/>
            <person name="MohdZainudin N."/>
            <person name="Xue C."/>
            <person name="Wang R."/>
            <person name="Manning V.A."/>
            <person name="Dhillon B."/>
            <person name="Tu Z.J."/>
            <person name="Steffenson B.J."/>
            <person name="Salamov A."/>
            <person name="Sun H."/>
            <person name="Lowry S."/>
            <person name="LaButti K."/>
            <person name="Han J."/>
            <person name="Copeland A."/>
            <person name="Lindquist E."/>
            <person name="Barry K."/>
            <person name="Schmutz J."/>
            <person name="Baker S.E."/>
            <person name="Ciuffetti L.M."/>
            <person name="Grigoriev I.V."/>
            <person name="Zhong S."/>
            <person name="Turgeon B.G."/>
        </authorList>
    </citation>
    <scope>NUCLEOTIDE SEQUENCE [LARGE SCALE GENOMIC DNA]</scope>
    <source>
        <strain evidence="5">28A</strain>
    </source>
</reference>
<dbReference type="OrthoDB" id="2015405at2759"/>
<dbReference type="Proteomes" id="UP000016935">
    <property type="component" value="Unassembled WGS sequence"/>
</dbReference>
<dbReference type="GO" id="GO:0010181">
    <property type="term" value="F:FMN binding"/>
    <property type="evidence" value="ECO:0007669"/>
    <property type="project" value="InterPro"/>
</dbReference>
<feature type="region of interest" description="Disordered" evidence="2">
    <location>
        <begin position="54"/>
        <end position="73"/>
    </location>
</feature>
<dbReference type="InterPro" id="IPR050268">
    <property type="entry name" value="NADH-dep_flavin_reductase"/>
</dbReference>
<organism evidence="4 5">
    <name type="scientific">Exserohilum turcicum (strain 28A)</name>
    <name type="common">Northern leaf blight fungus</name>
    <name type="synonym">Setosphaeria turcica</name>
    <dbReference type="NCBI Taxonomy" id="671987"/>
    <lineage>
        <taxon>Eukaryota</taxon>
        <taxon>Fungi</taxon>
        <taxon>Dikarya</taxon>
        <taxon>Ascomycota</taxon>
        <taxon>Pezizomycotina</taxon>
        <taxon>Dothideomycetes</taxon>
        <taxon>Pleosporomycetidae</taxon>
        <taxon>Pleosporales</taxon>
        <taxon>Pleosporineae</taxon>
        <taxon>Pleosporaceae</taxon>
        <taxon>Exserohilum</taxon>
    </lineage>
</organism>
<evidence type="ECO:0000256" key="1">
    <source>
        <dbReference type="ARBA" id="ARBA00023002"/>
    </source>
</evidence>
<protein>
    <recommendedName>
        <fullName evidence="3">Flavin reductase like domain-containing protein</fullName>
    </recommendedName>
</protein>
<dbReference type="SUPFAM" id="SSF50475">
    <property type="entry name" value="FMN-binding split barrel"/>
    <property type="match status" value="1"/>
</dbReference>
<evidence type="ECO:0000313" key="5">
    <source>
        <dbReference type="Proteomes" id="UP000016935"/>
    </source>
</evidence>
<reference evidence="4 5" key="1">
    <citation type="journal article" date="2012" name="PLoS Pathog.">
        <title>Diverse lifestyles and strategies of plant pathogenesis encoded in the genomes of eighteen Dothideomycetes fungi.</title>
        <authorList>
            <person name="Ohm R.A."/>
            <person name="Feau N."/>
            <person name="Henrissat B."/>
            <person name="Schoch C.L."/>
            <person name="Horwitz B.A."/>
            <person name="Barry K.W."/>
            <person name="Condon B.J."/>
            <person name="Copeland A.C."/>
            <person name="Dhillon B."/>
            <person name="Glaser F."/>
            <person name="Hesse C.N."/>
            <person name="Kosti I."/>
            <person name="LaButti K."/>
            <person name="Lindquist E.A."/>
            <person name="Lucas S."/>
            <person name="Salamov A.A."/>
            <person name="Bradshaw R.E."/>
            <person name="Ciuffetti L."/>
            <person name="Hamelin R.C."/>
            <person name="Kema G.H.J."/>
            <person name="Lawrence C."/>
            <person name="Scott J.A."/>
            <person name="Spatafora J.W."/>
            <person name="Turgeon B.G."/>
            <person name="de Wit P.J.G.M."/>
            <person name="Zhong S."/>
            <person name="Goodwin S.B."/>
            <person name="Grigoriev I.V."/>
        </authorList>
    </citation>
    <scope>NUCLEOTIDE SEQUENCE [LARGE SCALE GENOMIC DNA]</scope>
    <source>
        <strain evidence="5">28A</strain>
    </source>
</reference>
<name>R0IYM4_EXST2</name>
<dbReference type="InterPro" id="IPR002563">
    <property type="entry name" value="Flavin_Rdtase-like_dom"/>
</dbReference>
<gene>
    <name evidence="4" type="ORF">SETTUDRAFT_126950</name>
</gene>
<dbReference type="InterPro" id="IPR012349">
    <property type="entry name" value="Split_barrel_FMN-bd"/>
</dbReference>
<dbReference type="GO" id="GO:0042602">
    <property type="term" value="F:riboflavin reductase (NADPH) activity"/>
    <property type="evidence" value="ECO:0007669"/>
    <property type="project" value="TreeGrafter"/>
</dbReference>
<evidence type="ECO:0000256" key="2">
    <source>
        <dbReference type="SAM" id="MobiDB-lite"/>
    </source>
</evidence>
<proteinExistence type="predicted"/>
<dbReference type="SMART" id="SM00903">
    <property type="entry name" value="Flavin_Reduct"/>
    <property type="match status" value="1"/>
</dbReference>
<dbReference type="eggNOG" id="ENOG502SB89">
    <property type="taxonomic scope" value="Eukaryota"/>
</dbReference>
<evidence type="ECO:0000313" key="4">
    <source>
        <dbReference type="EMBL" id="EOA89626.1"/>
    </source>
</evidence>
<sequence>MALAQRSASRFFAAFYRWELHTRNTRLCASNSKNHRSGICIPQHYHTTRFLQQSQAESQVQDESIANSGNDARGASGAAAIHILQPGDNIQEGIASTQPSAEEQDTLPELSDTELKQAELKDSVRQLMRKVPSSVAIITVAHIDPATRLHVPMGVAVSSLSTVTLDPPTISFNIKEPSQTLDAIRAANGLFRVHFPAAHRGGAGLVDLFSRGNHADAYNIRTKMLKLYQPKDRKHPSTTRSAAPQIMNDFVLAAMECKVTHEFRVADHVILVAKVNDIEQKVSKDHQAIVYIDRGYRSPKGNIIFSSVNAKTTTTTDRVWSVWQFPLFPGKKERQQYLKEIKDMIKSDPAYYEKPSRDVYRTIDANLPYAAANFGISIELLVGECRKEMGLADRIRPGLQGQQVLSDFYGPLTPSMRDQVVRRAKKLIARDSRFLSQHYRMFLHNLGVSPNSRDLLPSDIMSPLRAANLAPPFEPQKSHADGTTEDIQKVEQIEHRLREHLRKMSYPEALKKPLEDAMVAIGEKKEAHLHFKKCRSRLLTQSHPTLFDALAIDITGEVTQEELRVVLRRILSRLQYYSQTEFRKQIHMDWCEALRRVRVNPTITGMDVEFLIAKIKHLFYSARQFGDFRRAVEEMIEPWLSWNVEWEDLEGRVKQFVQKTPLRATAWSREDRLAAIGLHWDATVSLPKQDNSNKQATKPLNEGLILDTLIAKELKRHYGNGTEEENKGIAKYLKETYSFDVTHQPIQHIPMESTSQSSGDEMQEAMMTDLASTQQHVWLEPSKPRYKSGNNQNHGRHHGDASAQTTDPTS</sequence>
<dbReference type="GeneID" id="19395996"/>
<dbReference type="PANTHER" id="PTHR30466:SF1">
    <property type="entry name" value="FMN REDUCTASE (NADH) RUTF"/>
    <property type="match status" value="1"/>
</dbReference>
<evidence type="ECO:0000259" key="3">
    <source>
        <dbReference type="SMART" id="SM00903"/>
    </source>
</evidence>
<feature type="compositionally biased region" description="Polar residues" evidence="2">
    <location>
        <begin position="54"/>
        <end position="70"/>
    </location>
</feature>
<dbReference type="PANTHER" id="PTHR30466">
    <property type="entry name" value="FLAVIN REDUCTASE"/>
    <property type="match status" value="1"/>
</dbReference>
<dbReference type="Gene3D" id="2.30.110.10">
    <property type="entry name" value="Electron Transport, Fmn-binding Protein, Chain A"/>
    <property type="match status" value="1"/>
</dbReference>